<evidence type="ECO:0000256" key="1">
    <source>
        <dbReference type="SAM" id="Phobius"/>
    </source>
</evidence>
<dbReference type="PANTHER" id="PTHR43044">
    <property type="match status" value="1"/>
</dbReference>
<feature type="transmembrane region" description="Helical" evidence="1">
    <location>
        <begin position="20"/>
        <end position="44"/>
    </location>
</feature>
<keyword evidence="1" id="KW-1133">Transmembrane helix</keyword>
<dbReference type="AlphaFoldDB" id="A0A382NU47"/>
<gene>
    <name evidence="2" type="ORF">METZ01_LOCUS317450</name>
</gene>
<feature type="transmembrane region" description="Helical" evidence="1">
    <location>
        <begin position="102"/>
        <end position="125"/>
    </location>
</feature>
<sequence length="159" mass="18186">MFVAGLVTGGDESVLRTWQAFLINTVFWGGIAHAGVLFAVIWQLTDAKWGRAFKRLAEACAGFLPVSFLMFMIVFFGSHVLYEWTHTPFLHHGEAVKQGWLNLPFFIGRNIFWLLLIYGISYWFIKTSIKPDIALARRLIGSEWGGLFADWILKDYGEH</sequence>
<dbReference type="PANTHER" id="PTHR43044:SF1">
    <property type="entry name" value="QUINOL:CYTOCHROME C OXIDOREDUCTASE QUINONE-BINDING SUBUNIT 2"/>
    <property type="match status" value="1"/>
</dbReference>
<proteinExistence type="predicted"/>
<feature type="transmembrane region" description="Helical" evidence="1">
    <location>
        <begin position="56"/>
        <end position="82"/>
    </location>
</feature>
<protein>
    <submittedName>
        <fullName evidence="2">Uncharacterized protein</fullName>
    </submittedName>
</protein>
<dbReference type="EMBL" id="UINC01102743">
    <property type="protein sequence ID" value="SVC64596.1"/>
    <property type="molecule type" value="Genomic_DNA"/>
</dbReference>
<feature type="non-terminal residue" evidence="2">
    <location>
        <position position="159"/>
    </location>
</feature>
<organism evidence="2">
    <name type="scientific">marine metagenome</name>
    <dbReference type="NCBI Taxonomy" id="408172"/>
    <lineage>
        <taxon>unclassified sequences</taxon>
        <taxon>metagenomes</taxon>
        <taxon>ecological metagenomes</taxon>
    </lineage>
</organism>
<name>A0A382NU47_9ZZZZ</name>
<evidence type="ECO:0000313" key="2">
    <source>
        <dbReference type="EMBL" id="SVC64596.1"/>
    </source>
</evidence>
<accession>A0A382NU47</accession>
<reference evidence="2" key="1">
    <citation type="submission" date="2018-05" db="EMBL/GenBank/DDBJ databases">
        <authorList>
            <person name="Lanie J.A."/>
            <person name="Ng W.-L."/>
            <person name="Kazmierczak K.M."/>
            <person name="Andrzejewski T.M."/>
            <person name="Davidsen T.M."/>
            <person name="Wayne K.J."/>
            <person name="Tettelin H."/>
            <person name="Glass J.I."/>
            <person name="Rusch D."/>
            <person name="Podicherti R."/>
            <person name="Tsui H.-C.T."/>
            <person name="Winkler M.E."/>
        </authorList>
    </citation>
    <scope>NUCLEOTIDE SEQUENCE</scope>
</reference>
<keyword evidence="1" id="KW-0472">Membrane</keyword>
<keyword evidence="1" id="KW-0812">Transmembrane</keyword>